<dbReference type="InterPro" id="IPR013783">
    <property type="entry name" value="Ig-like_fold"/>
</dbReference>
<dbReference type="KEGG" id="mcub:MCBB_0364"/>
<dbReference type="RefSeq" id="WP_071906024.1">
    <property type="nucleotide sequence ID" value="NZ_LT607756.1"/>
</dbReference>
<sequence length="221" mass="23753">MTNWKIDKDVQVLIIGGIFLLVLAYLWLQSGQKLQILLLGGTIIIILATIWAFGGKKISMKSHHKIQVVGLLGLTSVAIIALILAILYHQEEKITTAIIAIASTAVGGIAGFLTHKTTLPNRTVLLPISDQTIIAGNELKFNVNGQSSANYNLKYTMTSTPALPDTAKLNELSGEFKFTPPADAEANTYNVIFTVTDGQGTSDSRSVKIIVVPKPNQGPSK</sequence>
<dbReference type="EMBL" id="LT607756">
    <property type="protein sequence ID" value="SCG84944.1"/>
    <property type="molecule type" value="Genomic_DNA"/>
</dbReference>
<evidence type="ECO:0000256" key="1">
    <source>
        <dbReference type="SAM" id="Phobius"/>
    </source>
</evidence>
<keyword evidence="1" id="KW-0472">Membrane</keyword>
<dbReference type="Gene3D" id="2.60.40.10">
    <property type="entry name" value="Immunoglobulins"/>
    <property type="match status" value="1"/>
</dbReference>
<keyword evidence="1" id="KW-1133">Transmembrane helix</keyword>
<keyword evidence="1" id="KW-0812">Transmembrane</keyword>
<feature type="transmembrane region" description="Helical" evidence="1">
    <location>
        <begin position="66"/>
        <end position="88"/>
    </location>
</feature>
<accession>A0A1D3KZX1</accession>
<feature type="transmembrane region" description="Helical" evidence="1">
    <location>
        <begin position="34"/>
        <end position="54"/>
    </location>
</feature>
<dbReference type="GO" id="GO:0016020">
    <property type="term" value="C:membrane"/>
    <property type="evidence" value="ECO:0007669"/>
    <property type="project" value="InterPro"/>
</dbReference>
<evidence type="ECO:0000313" key="3">
    <source>
        <dbReference type="Proteomes" id="UP000094707"/>
    </source>
</evidence>
<dbReference type="Proteomes" id="UP000094707">
    <property type="component" value="Chromosome I"/>
</dbReference>
<protein>
    <submittedName>
        <fullName evidence="2">Region of a membrane-bound protein predicted to be embedded in the membrane</fullName>
    </submittedName>
</protein>
<dbReference type="SUPFAM" id="SSF49313">
    <property type="entry name" value="Cadherin-like"/>
    <property type="match status" value="1"/>
</dbReference>
<gene>
    <name evidence="2" type="ORF">MCBB_0364</name>
</gene>
<dbReference type="GO" id="GO:0005509">
    <property type="term" value="F:calcium ion binding"/>
    <property type="evidence" value="ECO:0007669"/>
    <property type="project" value="InterPro"/>
</dbReference>
<keyword evidence="3" id="KW-1185">Reference proteome</keyword>
<dbReference type="GeneID" id="30411226"/>
<evidence type="ECO:0000313" key="2">
    <source>
        <dbReference type="EMBL" id="SCG84944.1"/>
    </source>
</evidence>
<dbReference type="Pfam" id="PF05345">
    <property type="entry name" value="He_PIG"/>
    <property type="match status" value="1"/>
</dbReference>
<proteinExistence type="predicted"/>
<feature type="transmembrane region" description="Helical" evidence="1">
    <location>
        <begin position="94"/>
        <end position="113"/>
    </location>
</feature>
<name>A0A1D3KZX1_9EURY</name>
<feature type="transmembrane region" description="Helical" evidence="1">
    <location>
        <begin position="12"/>
        <end position="28"/>
    </location>
</feature>
<dbReference type="AlphaFoldDB" id="A0A1D3KZX1"/>
<reference evidence="2 3" key="1">
    <citation type="submission" date="2016-08" db="EMBL/GenBank/DDBJ databases">
        <authorList>
            <person name="Seilhamer J.J."/>
        </authorList>
    </citation>
    <scope>NUCLEOTIDE SEQUENCE [LARGE SCALE GENOMIC DNA]</scope>
    <source>
        <strain evidence="2">Buetzberg</strain>
    </source>
</reference>
<organism evidence="2 3">
    <name type="scientific">Methanobacterium congolense</name>
    <dbReference type="NCBI Taxonomy" id="118062"/>
    <lineage>
        <taxon>Archaea</taxon>
        <taxon>Methanobacteriati</taxon>
        <taxon>Methanobacteriota</taxon>
        <taxon>Methanomada group</taxon>
        <taxon>Methanobacteria</taxon>
        <taxon>Methanobacteriales</taxon>
        <taxon>Methanobacteriaceae</taxon>
        <taxon>Methanobacterium</taxon>
    </lineage>
</organism>
<dbReference type="InterPro" id="IPR015919">
    <property type="entry name" value="Cadherin-like_sf"/>
</dbReference>